<gene>
    <name evidence="8" type="ORF">PSACC_01029</name>
</gene>
<evidence type="ECO:0000259" key="7">
    <source>
        <dbReference type="SMART" id="SM00662"/>
    </source>
</evidence>
<dbReference type="STRING" id="1246581.A0A2H9TN47"/>
<dbReference type="HAMAP" id="MF_00320">
    <property type="entry name" value="RNApol_arch_Rpo3"/>
    <property type="match status" value="1"/>
</dbReference>
<dbReference type="EMBL" id="MTSL01000075">
    <property type="protein sequence ID" value="PJF19175.1"/>
    <property type="molecule type" value="Genomic_DNA"/>
</dbReference>
<evidence type="ECO:0000256" key="3">
    <source>
        <dbReference type="ARBA" id="ARBA00023163"/>
    </source>
</evidence>
<evidence type="ECO:0000256" key="1">
    <source>
        <dbReference type="ARBA" id="ARBA00004123"/>
    </source>
</evidence>
<dbReference type="Pfam" id="PF01193">
    <property type="entry name" value="RNA_pol_L"/>
    <property type="match status" value="1"/>
</dbReference>
<evidence type="ECO:0000256" key="4">
    <source>
        <dbReference type="ARBA" id="ARBA00023242"/>
    </source>
</evidence>
<dbReference type="InterPro" id="IPR011263">
    <property type="entry name" value="DNA-dir_RNA_pol_RpoA/D/Rpb3"/>
</dbReference>
<dbReference type="GO" id="GO:0003677">
    <property type="term" value="F:DNA binding"/>
    <property type="evidence" value="ECO:0007669"/>
    <property type="project" value="EnsemblFungi"/>
</dbReference>
<dbReference type="InterPro" id="IPR022842">
    <property type="entry name" value="RNAP_Rpo3/Rpb3/RPAC1"/>
</dbReference>
<protein>
    <recommendedName>
        <fullName evidence="6">DNA-directed RNA polymerase II subunit RPB3</fullName>
    </recommendedName>
</protein>
<dbReference type="Pfam" id="PF01000">
    <property type="entry name" value="RNA_pol_A_bac"/>
    <property type="match status" value="1"/>
</dbReference>
<dbReference type="PANTHER" id="PTHR11800:SF2">
    <property type="entry name" value="DNA-DIRECTED RNA POLYMERASE II SUBUNIT RPB3"/>
    <property type="match status" value="1"/>
</dbReference>
<dbReference type="SUPFAM" id="SSF56553">
    <property type="entry name" value="Insert subdomain of RNA polymerase alpha subunit"/>
    <property type="match status" value="1"/>
</dbReference>
<proteinExistence type="inferred from homology"/>
<comment type="similarity">
    <text evidence="5">Belongs to the archaeal Rpo3/eukaryotic RPB3 RNA polymerase subunit family.</text>
</comment>
<dbReference type="Proteomes" id="UP000240830">
    <property type="component" value="Unassembled WGS sequence"/>
</dbReference>
<comment type="caution">
    <text evidence="8">The sequence shown here is derived from an EMBL/GenBank/DDBJ whole genome shotgun (WGS) entry which is preliminary data.</text>
</comment>
<dbReference type="Gene3D" id="2.170.120.12">
    <property type="entry name" value="DNA-directed RNA polymerase, insert domain"/>
    <property type="match status" value="1"/>
</dbReference>
<comment type="subcellular location">
    <subcellularLocation>
        <location evidence="1">Nucleus</location>
    </subcellularLocation>
</comment>
<dbReference type="OrthoDB" id="270173at2759"/>
<dbReference type="GO" id="GO:0005665">
    <property type="term" value="C:RNA polymerase II, core complex"/>
    <property type="evidence" value="ECO:0007669"/>
    <property type="project" value="EnsemblFungi"/>
</dbReference>
<dbReference type="NCBIfam" id="NF001988">
    <property type="entry name" value="PRK00783.1"/>
    <property type="match status" value="1"/>
</dbReference>
<dbReference type="AlphaFoldDB" id="A0A2H9TN47"/>
<dbReference type="GO" id="GO:0006369">
    <property type="term" value="P:termination of RNA polymerase II transcription"/>
    <property type="evidence" value="ECO:0007669"/>
    <property type="project" value="EnsemblFungi"/>
</dbReference>
<evidence type="ECO:0000313" key="9">
    <source>
        <dbReference type="Proteomes" id="UP000240830"/>
    </source>
</evidence>
<organism evidence="8 9">
    <name type="scientific">Paramicrosporidium saccamoebae</name>
    <dbReference type="NCBI Taxonomy" id="1246581"/>
    <lineage>
        <taxon>Eukaryota</taxon>
        <taxon>Fungi</taxon>
        <taxon>Fungi incertae sedis</taxon>
        <taxon>Cryptomycota</taxon>
        <taxon>Cryptomycota incertae sedis</taxon>
        <taxon>Paramicrosporidium</taxon>
    </lineage>
</organism>
<dbReference type="InterPro" id="IPR036643">
    <property type="entry name" value="RNApol_insert_sf"/>
</dbReference>
<dbReference type="GO" id="GO:0000785">
    <property type="term" value="C:chromatin"/>
    <property type="evidence" value="ECO:0007669"/>
    <property type="project" value="EnsemblFungi"/>
</dbReference>
<dbReference type="InterPro" id="IPR011262">
    <property type="entry name" value="DNA-dir_RNA_pol_insert"/>
</dbReference>
<dbReference type="GO" id="GO:0003899">
    <property type="term" value="F:DNA-directed RNA polymerase activity"/>
    <property type="evidence" value="ECO:0007669"/>
    <property type="project" value="EnsemblFungi"/>
</dbReference>
<dbReference type="Gene3D" id="3.30.1360.10">
    <property type="entry name" value="RNA polymerase, RBP11-like subunit"/>
    <property type="match status" value="1"/>
</dbReference>
<keyword evidence="9" id="KW-1185">Reference proteome</keyword>
<keyword evidence="4" id="KW-0539">Nucleus</keyword>
<dbReference type="FunFam" id="2.170.120.12:FF:000002">
    <property type="entry name" value="DNA-directed RNA polymerase II subunit RPB3"/>
    <property type="match status" value="1"/>
</dbReference>
<keyword evidence="2 8" id="KW-0240">DNA-directed RNA polymerase</keyword>
<dbReference type="SUPFAM" id="SSF55257">
    <property type="entry name" value="RBP11-like subunits of RNA polymerase"/>
    <property type="match status" value="1"/>
</dbReference>
<dbReference type="InterPro" id="IPR036603">
    <property type="entry name" value="RBP11-like"/>
</dbReference>
<dbReference type="InterPro" id="IPR050518">
    <property type="entry name" value="Rpo3/RPB3_RNA_Pol_subunit"/>
</dbReference>
<evidence type="ECO:0000313" key="8">
    <source>
        <dbReference type="EMBL" id="PJF19175.1"/>
    </source>
</evidence>
<feature type="domain" description="DNA-directed RNA polymerase RpoA/D/Rpb3-type" evidence="7">
    <location>
        <begin position="23"/>
        <end position="264"/>
    </location>
</feature>
<keyword evidence="3" id="KW-0804">Transcription</keyword>
<sequence>MAMSAAQVAGGPKISITELNDDHIKFVLSSCDLSVANALRRIMLSEVPTIAIDLVEFDANTSVLVDEFLAHRMGLVPLLSHRAKELKYSRDCSCMQYCQYCSVELTLKVRCEEDTTRDVSSKELLSNNAEVRPVHDASTTAPGILLVKLRKGQEVRLKCIAKKGVGKEHSKWSPVSSVSFEYDPDNLLRHTDFWVEDDVNKEWPRSAYSEGSYPDERNNIPFEVKGMPDRFFFDVEVVGSLRPEEVLLQAISVLQSKLGAIQLALEQESRATPF</sequence>
<dbReference type="SMART" id="SM00662">
    <property type="entry name" value="RPOLD"/>
    <property type="match status" value="1"/>
</dbReference>
<dbReference type="CDD" id="cd07031">
    <property type="entry name" value="RNAP_II_RPB3"/>
    <property type="match status" value="1"/>
</dbReference>
<dbReference type="GO" id="GO:0003968">
    <property type="term" value="F:RNA-directed RNA polymerase activity"/>
    <property type="evidence" value="ECO:0007669"/>
    <property type="project" value="EnsemblFungi"/>
</dbReference>
<evidence type="ECO:0000256" key="5">
    <source>
        <dbReference type="ARBA" id="ARBA00025804"/>
    </source>
</evidence>
<dbReference type="GO" id="GO:0006367">
    <property type="term" value="P:transcription initiation at RNA polymerase II promoter"/>
    <property type="evidence" value="ECO:0007669"/>
    <property type="project" value="EnsemblFungi"/>
</dbReference>
<dbReference type="GO" id="GO:0006368">
    <property type="term" value="P:transcription elongation by RNA polymerase II"/>
    <property type="evidence" value="ECO:0007669"/>
    <property type="project" value="EnsemblFungi"/>
</dbReference>
<name>A0A2H9TN47_9FUNG</name>
<evidence type="ECO:0000256" key="2">
    <source>
        <dbReference type="ARBA" id="ARBA00022478"/>
    </source>
</evidence>
<evidence type="ECO:0000256" key="6">
    <source>
        <dbReference type="ARBA" id="ARBA00072506"/>
    </source>
</evidence>
<dbReference type="GO" id="GO:0046983">
    <property type="term" value="F:protein dimerization activity"/>
    <property type="evidence" value="ECO:0007669"/>
    <property type="project" value="InterPro"/>
</dbReference>
<accession>A0A2H9TN47</accession>
<reference evidence="8 9" key="1">
    <citation type="submission" date="2016-10" db="EMBL/GenBank/DDBJ databases">
        <title>The genome of Paramicrosporidium saccamoebae is the missing link in understanding Cryptomycota and Microsporidia evolution.</title>
        <authorList>
            <person name="Quandt C.A."/>
            <person name="Beaudet D."/>
            <person name="Corsaro D."/>
            <person name="Michel R."/>
            <person name="Corradi N."/>
            <person name="James T."/>
        </authorList>
    </citation>
    <scope>NUCLEOTIDE SEQUENCE [LARGE SCALE GENOMIC DNA]</scope>
    <source>
        <strain evidence="8 9">KSL3</strain>
    </source>
</reference>
<dbReference type="PANTHER" id="PTHR11800">
    <property type="entry name" value="DNA-DIRECTED RNA POLYMERASE"/>
    <property type="match status" value="1"/>
</dbReference>